<comment type="caution">
    <text evidence="1">The sequence shown here is derived from an EMBL/GenBank/DDBJ whole genome shotgun (WGS) entry which is preliminary data.</text>
</comment>
<keyword evidence="2" id="KW-1185">Reference proteome</keyword>
<evidence type="ECO:0000313" key="2">
    <source>
        <dbReference type="Proteomes" id="UP000478052"/>
    </source>
</evidence>
<dbReference type="EMBL" id="VUJU01002583">
    <property type="protein sequence ID" value="KAF0760777.1"/>
    <property type="molecule type" value="Genomic_DNA"/>
</dbReference>
<keyword evidence="1" id="KW-0695">RNA-directed DNA polymerase</keyword>
<proteinExistence type="predicted"/>
<name>A0A6G0YSA3_APHCR</name>
<dbReference type="GO" id="GO:0003964">
    <property type="term" value="F:RNA-directed DNA polymerase activity"/>
    <property type="evidence" value="ECO:0007669"/>
    <property type="project" value="UniProtKB-KW"/>
</dbReference>
<evidence type="ECO:0000313" key="1">
    <source>
        <dbReference type="EMBL" id="KAF0760777.1"/>
    </source>
</evidence>
<dbReference type="AlphaFoldDB" id="A0A6G0YSA3"/>
<reference evidence="1 2" key="1">
    <citation type="submission" date="2019-08" db="EMBL/GenBank/DDBJ databases">
        <title>Whole genome of Aphis craccivora.</title>
        <authorList>
            <person name="Voronova N.V."/>
            <person name="Shulinski R.S."/>
            <person name="Bandarenka Y.V."/>
            <person name="Zhorov D.G."/>
            <person name="Warner D."/>
        </authorList>
    </citation>
    <scope>NUCLEOTIDE SEQUENCE [LARGE SCALE GENOMIC DNA]</scope>
    <source>
        <strain evidence="1">180601</strain>
        <tissue evidence="1">Whole Body</tissue>
    </source>
</reference>
<accession>A0A6G0YSA3</accession>
<gene>
    <name evidence="1" type="ORF">FWK35_00027977</name>
</gene>
<keyword evidence="1" id="KW-0548">Nucleotidyltransferase</keyword>
<protein>
    <submittedName>
        <fullName evidence="1">Reverse transcriptase domain-containing protein</fullName>
    </submittedName>
</protein>
<dbReference type="OrthoDB" id="10625324at2759"/>
<keyword evidence="1" id="KW-0808">Transferase</keyword>
<organism evidence="1 2">
    <name type="scientific">Aphis craccivora</name>
    <name type="common">Cowpea aphid</name>
    <dbReference type="NCBI Taxonomy" id="307492"/>
    <lineage>
        <taxon>Eukaryota</taxon>
        <taxon>Metazoa</taxon>
        <taxon>Ecdysozoa</taxon>
        <taxon>Arthropoda</taxon>
        <taxon>Hexapoda</taxon>
        <taxon>Insecta</taxon>
        <taxon>Pterygota</taxon>
        <taxon>Neoptera</taxon>
        <taxon>Paraneoptera</taxon>
        <taxon>Hemiptera</taxon>
        <taxon>Sternorrhyncha</taxon>
        <taxon>Aphidomorpha</taxon>
        <taxon>Aphidoidea</taxon>
        <taxon>Aphididae</taxon>
        <taxon>Aphidini</taxon>
        <taxon>Aphis</taxon>
        <taxon>Aphis</taxon>
    </lineage>
</organism>
<sequence>MNYIFKKKLNILESYFIKDLLEIKTSILHKNYNLQIKIYTLKAFQFIALRMNYSATCYFVTKQKKIHSKFYTRTMKIERKSYIEYNLWYTEWGLKLKETKSYKSTFKLRPIDSPHLYLNNQIKNLIVIKKTYLKPMVKMGSLHTNQIQITIAPYYISNHILHQDLSIPFVEDVAKTYYKILFSCLLNYKNSLIYDILYFSISENIPKKLKRSLATSHDFIS</sequence>
<dbReference type="Proteomes" id="UP000478052">
    <property type="component" value="Unassembled WGS sequence"/>
</dbReference>